<feature type="transmembrane region" description="Helical" evidence="7">
    <location>
        <begin position="267"/>
        <end position="287"/>
    </location>
</feature>
<feature type="transmembrane region" description="Helical" evidence="7">
    <location>
        <begin position="170"/>
        <end position="188"/>
    </location>
</feature>
<gene>
    <name evidence="9" type="ORF">ENV70_05785</name>
</gene>
<dbReference type="EMBL" id="DTHJ01000122">
    <property type="protein sequence ID" value="HHS63102.1"/>
    <property type="molecule type" value="Genomic_DNA"/>
</dbReference>
<keyword evidence="3" id="KW-1003">Cell membrane</keyword>
<reference evidence="9" key="1">
    <citation type="journal article" date="2020" name="mSystems">
        <title>Genome- and Community-Level Interaction Insights into Carbon Utilization and Element Cycling Functions of Hydrothermarchaeota in Hydrothermal Sediment.</title>
        <authorList>
            <person name="Zhou Z."/>
            <person name="Liu Y."/>
            <person name="Xu W."/>
            <person name="Pan J."/>
            <person name="Luo Z.H."/>
            <person name="Li M."/>
        </authorList>
    </citation>
    <scope>NUCLEOTIDE SEQUENCE [LARGE SCALE GENOMIC DNA]</scope>
    <source>
        <strain evidence="9">SpSt-783</strain>
    </source>
</reference>
<keyword evidence="6 7" id="KW-0472">Membrane</keyword>
<feature type="transmembrane region" description="Helical" evidence="7">
    <location>
        <begin position="134"/>
        <end position="158"/>
    </location>
</feature>
<evidence type="ECO:0000259" key="8">
    <source>
        <dbReference type="Pfam" id="PF01757"/>
    </source>
</evidence>
<evidence type="ECO:0000256" key="6">
    <source>
        <dbReference type="ARBA" id="ARBA00023136"/>
    </source>
</evidence>
<keyword evidence="9" id="KW-0012">Acyltransferase</keyword>
<keyword evidence="9" id="KW-0808">Transferase</keyword>
<feature type="transmembrane region" description="Helical" evidence="7">
    <location>
        <begin position="62"/>
        <end position="85"/>
    </location>
</feature>
<protein>
    <submittedName>
        <fullName evidence="9">Acyltransferase</fullName>
    </submittedName>
</protein>
<feature type="transmembrane region" description="Helical" evidence="7">
    <location>
        <begin position="194"/>
        <end position="214"/>
    </location>
</feature>
<evidence type="ECO:0000313" key="9">
    <source>
        <dbReference type="EMBL" id="HHS63102.1"/>
    </source>
</evidence>
<proteinExistence type="inferred from homology"/>
<dbReference type="Pfam" id="PF01757">
    <property type="entry name" value="Acyl_transf_3"/>
    <property type="match status" value="1"/>
</dbReference>
<evidence type="ECO:0000256" key="7">
    <source>
        <dbReference type="SAM" id="Phobius"/>
    </source>
</evidence>
<dbReference type="GO" id="GO:0009246">
    <property type="term" value="P:enterobacterial common antigen biosynthetic process"/>
    <property type="evidence" value="ECO:0007669"/>
    <property type="project" value="TreeGrafter"/>
</dbReference>
<evidence type="ECO:0000256" key="2">
    <source>
        <dbReference type="ARBA" id="ARBA00007400"/>
    </source>
</evidence>
<keyword evidence="4 7" id="KW-0812">Transmembrane</keyword>
<feature type="transmembrane region" description="Helical" evidence="7">
    <location>
        <begin position="226"/>
        <end position="247"/>
    </location>
</feature>
<dbReference type="InterPro" id="IPR002656">
    <property type="entry name" value="Acyl_transf_3_dom"/>
</dbReference>
<sequence length="375" mass="43058">MNLTIEETVRKTPKTRDRYVDFLRAFSIIVVVIGHWLSAVVIKNENGIRVNNAVGMFPGLWIITWILQVMPLFFFVGGFSNARTINSLKNKGESLSSFYKKRVVRLLKPTLFFLIFWIVVIIFLILLIPDWQRYRMAIIATIGPLWFLAVYLSVTLIAPLMLKLHRAKRLLIPIILLILTALVDFIRFKFDISVIAWLNVLFVWSFVHQIGYFYEDGSLVTLSEKWKILIAITGLCGLIILTSTGIFPKSMIGTGFEKISNMNPPTICIPFLSLWLIGLAMLLRDGINKWLNNSKPWFFVILVNRTIMTLYLWHLTAYTIAFLLLYQIGLGHHTIDNIGIWWLERSVFVIIPLIILIGLIKIFGRLESSGIKEGG</sequence>
<accession>A0A7C6EII8</accession>
<name>A0A7C6EII8_UNCW3</name>
<comment type="subcellular location">
    <subcellularLocation>
        <location evidence="1">Cell membrane</location>
        <topology evidence="1">Multi-pass membrane protein</topology>
    </subcellularLocation>
</comment>
<comment type="similarity">
    <text evidence="2">Belongs to the acyltransferase 3 family.</text>
</comment>
<comment type="caution">
    <text evidence="9">The sequence shown here is derived from an EMBL/GenBank/DDBJ whole genome shotgun (WGS) entry which is preliminary data.</text>
</comment>
<evidence type="ECO:0000256" key="4">
    <source>
        <dbReference type="ARBA" id="ARBA00022692"/>
    </source>
</evidence>
<evidence type="ECO:0000256" key="5">
    <source>
        <dbReference type="ARBA" id="ARBA00022989"/>
    </source>
</evidence>
<organism evidence="9">
    <name type="scientific">candidate division WOR-3 bacterium</name>
    <dbReference type="NCBI Taxonomy" id="2052148"/>
    <lineage>
        <taxon>Bacteria</taxon>
        <taxon>Bacteria division WOR-3</taxon>
    </lineage>
</organism>
<feature type="domain" description="Acyltransferase 3" evidence="8">
    <location>
        <begin position="18"/>
        <end position="355"/>
    </location>
</feature>
<dbReference type="PANTHER" id="PTHR40074">
    <property type="entry name" value="O-ACETYLTRANSFERASE WECH"/>
    <property type="match status" value="1"/>
</dbReference>
<dbReference type="GO" id="GO:0005886">
    <property type="term" value="C:plasma membrane"/>
    <property type="evidence" value="ECO:0007669"/>
    <property type="project" value="UniProtKB-SubCell"/>
</dbReference>
<dbReference type="PANTHER" id="PTHR40074:SF2">
    <property type="entry name" value="O-ACETYLTRANSFERASE WECH"/>
    <property type="match status" value="1"/>
</dbReference>
<evidence type="ECO:0000256" key="3">
    <source>
        <dbReference type="ARBA" id="ARBA00022475"/>
    </source>
</evidence>
<evidence type="ECO:0000256" key="1">
    <source>
        <dbReference type="ARBA" id="ARBA00004651"/>
    </source>
</evidence>
<dbReference type="AlphaFoldDB" id="A0A7C6EII8"/>
<keyword evidence="5 7" id="KW-1133">Transmembrane helix</keyword>
<dbReference type="GO" id="GO:0016413">
    <property type="term" value="F:O-acetyltransferase activity"/>
    <property type="evidence" value="ECO:0007669"/>
    <property type="project" value="TreeGrafter"/>
</dbReference>
<feature type="transmembrane region" description="Helical" evidence="7">
    <location>
        <begin position="308"/>
        <end position="328"/>
    </location>
</feature>
<feature type="transmembrane region" description="Helical" evidence="7">
    <location>
        <begin position="106"/>
        <end position="128"/>
    </location>
</feature>
<feature type="transmembrane region" description="Helical" evidence="7">
    <location>
        <begin position="21"/>
        <end position="42"/>
    </location>
</feature>
<feature type="transmembrane region" description="Helical" evidence="7">
    <location>
        <begin position="340"/>
        <end position="363"/>
    </location>
</feature>